<accession>A0A2N9IIF5</accession>
<evidence type="ECO:0000313" key="3">
    <source>
        <dbReference type="EMBL" id="SPD24095.1"/>
    </source>
</evidence>
<evidence type="ECO:0000256" key="1">
    <source>
        <dbReference type="SAM" id="Coils"/>
    </source>
</evidence>
<gene>
    <name evidence="3" type="ORF">FSB_LOCUS51977</name>
</gene>
<evidence type="ECO:0000256" key="2">
    <source>
        <dbReference type="SAM" id="MobiDB-lite"/>
    </source>
</evidence>
<feature type="region of interest" description="Disordered" evidence="2">
    <location>
        <begin position="292"/>
        <end position="311"/>
    </location>
</feature>
<protein>
    <submittedName>
        <fullName evidence="3">Uncharacterized protein</fullName>
    </submittedName>
</protein>
<proteinExistence type="predicted"/>
<dbReference type="AlphaFoldDB" id="A0A2N9IIF5"/>
<organism evidence="3">
    <name type="scientific">Fagus sylvatica</name>
    <name type="common">Beechnut</name>
    <dbReference type="NCBI Taxonomy" id="28930"/>
    <lineage>
        <taxon>Eukaryota</taxon>
        <taxon>Viridiplantae</taxon>
        <taxon>Streptophyta</taxon>
        <taxon>Embryophyta</taxon>
        <taxon>Tracheophyta</taxon>
        <taxon>Spermatophyta</taxon>
        <taxon>Magnoliopsida</taxon>
        <taxon>eudicotyledons</taxon>
        <taxon>Gunneridae</taxon>
        <taxon>Pentapetalae</taxon>
        <taxon>rosids</taxon>
        <taxon>fabids</taxon>
        <taxon>Fagales</taxon>
        <taxon>Fagaceae</taxon>
        <taxon>Fagus</taxon>
    </lineage>
</organism>
<name>A0A2N9IIF5_FAGSY</name>
<feature type="coiled-coil region" evidence="1">
    <location>
        <begin position="258"/>
        <end position="285"/>
    </location>
</feature>
<sequence length="311" mass="34532">MKNSASVDLAVVLRYEKFCLRRLGCCLTENSVSIDLIVAFWKISAPMDLIVVLWKVLFPWTWLLSYEKFYFHGLGCRPMENSVPWIWLSSYGKFLFHGLGCRPMENSCSHGLGVDDAVHVLEETDEVGTTGEVTVVSPPRRPAIGVGSSIDVSSLSSEVAAFLREFDARAPNPHPKQFFWSFNGPLVPFGFKLSIGLGGPMMSLVGSVLAAMDEFSLEDVTKTQILAWRSVIQDLMDVGFDLGFMMERLRQMAQCVFGKRLADEIKALQRQIALLQDSLARLTAYQDAMTSTGGVVPRSERSGSFLDSLPD</sequence>
<dbReference type="EMBL" id="OIVN01005804">
    <property type="protein sequence ID" value="SPD24095.1"/>
    <property type="molecule type" value="Genomic_DNA"/>
</dbReference>
<keyword evidence="1" id="KW-0175">Coiled coil</keyword>
<reference evidence="3" key="1">
    <citation type="submission" date="2018-02" db="EMBL/GenBank/DDBJ databases">
        <authorList>
            <person name="Cohen D.B."/>
            <person name="Kent A.D."/>
        </authorList>
    </citation>
    <scope>NUCLEOTIDE SEQUENCE</scope>
</reference>